<dbReference type="RefSeq" id="WP_132431850.1">
    <property type="nucleotide sequence ID" value="NZ_SMFZ01000002.1"/>
</dbReference>
<keyword evidence="1" id="KW-0472">Membrane</keyword>
<reference evidence="2 3" key="1">
    <citation type="submission" date="2019-03" db="EMBL/GenBank/DDBJ databases">
        <title>Sequencing the genomes of 1000 actinobacteria strains.</title>
        <authorList>
            <person name="Klenk H.-P."/>
        </authorList>
    </citation>
    <scope>NUCLEOTIDE SEQUENCE [LARGE SCALE GENOMIC DNA]</scope>
    <source>
        <strain evidence="2 3">DSM 44969</strain>
    </source>
</reference>
<evidence type="ECO:0000313" key="2">
    <source>
        <dbReference type="EMBL" id="TCK22767.1"/>
    </source>
</evidence>
<evidence type="ECO:0000313" key="3">
    <source>
        <dbReference type="Proteomes" id="UP000295560"/>
    </source>
</evidence>
<dbReference type="EMBL" id="SMFZ01000002">
    <property type="protein sequence ID" value="TCK22767.1"/>
    <property type="molecule type" value="Genomic_DNA"/>
</dbReference>
<sequence length="117" mass="13397">MDARLTGRQRRTVDAEMSRVLGNDDRPPMVSGWTEFVHNVQAESQIAHGQPRFPHAMHVMLTVLTGGLWALVWWAHWMGSARRRYQRARRAELRQAGLYNARDLFTPGGPHTRAPGR</sequence>
<gene>
    <name evidence="2" type="ORF">EV378_6776</name>
</gene>
<keyword evidence="3" id="KW-1185">Reference proteome</keyword>
<accession>A0A4R1HK84</accession>
<keyword evidence="1" id="KW-1133">Transmembrane helix</keyword>
<feature type="transmembrane region" description="Helical" evidence="1">
    <location>
        <begin position="56"/>
        <end position="77"/>
    </location>
</feature>
<evidence type="ECO:0000256" key="1">
    <source>
        <dbReference type="SAM" id="Phobius"/>
    </source>
</evidence>
<comment type="caution">
    <text evidence="2">The sequence shown here is derived from an EMBL/GenBank/DDBJ whole genome shotgun (WGS) entry which is preliminary data.</text>
</comment>
<name>A0A4R1HK84_PSEEN</name>
<dbReference type="Proteomes" id="UP000295560">
    <property type="component" value="Unassembled WGS sequence"/>
</dbReference>
<proteinExistence type="predicted"/>
<keyword evidence="1" id="KW-0812">Transmembrane</keyword>
<evidence type="ECO:0008006" key="4">
    <source>
        <dbReference type="Google" id="ProtNLM"/>
    </source>
</evidence>
<organism evidence="2 3">
    <name type="scientific">Pseudonocardia endophytica</name>
    <dbReference type="NCBI Taxonomy" id="401976"/>
    <lineage>
        <taxon>Bacteria</taxon>
        <taxon>Bacillati</taxon>
        <taxon>Actinomycetota</taxon>
        <taxon>Actinomycetes</taxon>
        <taxon>Pseudonocardiales</taxon>
        <taxon>Pseudonocardiaceae</taxon>
        <taxon>Pseudonocardia</taxon>
    </lineage>
</organism>
<dbReference type="AlphaFoldDB" id="A0A4R1HK84"/>
<protein>
    <recommendedName>
        <fullName evidence="4">Transmembrane protein</fullName>
    </recommendedName>
</protein>